<reference evidence="10" key="1">
    <citation type="submission" date="2016-11" db="EMBL/GenBank/DDBJ databases">
        <authorList>
            <person name="Varghese N."/>
            <person name="Submissions S."/>
        </authorList>
    </citation>
    <scope>NUCLEOTIDE SEQUENCE [LARGE SCALE GENOMIC DNA]</scope>
    <source>
        <strain evidence="10">DSM 17957</strain>
    </source>
</reference>
<dbReference type="InterPro" id="IPR005196">
    <property type="entry name" value="Glyco_hydro_65_N"/>
</dbReference>
<dbReference type="InterPro" id="IPR012341">
    <property type="entry name" value="6hp_glycosidase-like_sf"/>
</dbReference>
<dbReference type="InterPro" id="IPR017045">
    <property type="entry name" value="Malt_Pase/Glycosyl_Hdrlase"/>
</dbReference>
<proteinExistence type="inferred from homology"/>
<feature type="active site" description="Proton donor" evidence="4">
    <location>
        <position position="496"/>
    </location>
</feature>
<dbReference type="InterPro" id="IPR005195">
    <property type="entry name" value="Glyco_hydro_65_M"/>
</dbReference>
<evidence type="ECO:0000256" key="3">
    <source>
        <dbReference type="ARBA" id="ARBA00022679"/>
    </source>
</evidence>
<dbReference type="GO" id="GO:0005975">
    <property type="term" value="P:carbohydrate metabolic process"/>
    <property type="evidence" value="ECO:0007669"/>
    <property type="project" value="InterPro"/>
</dbReference>
<keyword evidence="9" id="KW-0378">Hydrolase</keyword>
<keyword evidence="3" id="KW-0808">Transferase</keyword>
<dbReference type="Pfam" id="PF03632">
    <property type="entry name" value="Glyco_hydro_65m"/>
    <property type="match status" value="1"/>
</dbReference>
<evidence type="ECO:0000313" key="10">
    <source>
        <dbReference type="Proteomes" id="UP000184536"/>
    </source>
</evidence>
<dbReference type="OrthoDB" id="9758855at2"/>
<evidence type="ECO:0000256" key="4">
    <source>
        <dbReference type="PIRSR" id="PIRSR036289-50"/>
    </source>
</evidence>
<dbReference type="PANTHER" id="PTHR11051:SF8">
    <property type="entry name" value="PROTEIN-GLUCOSYLGALACTOSYLHYDROXYLYSINE GLUCOSIDASE"/>
    <property type="match status" value="1"/>
</dbReference>
<dbReference type="PIRSF" id="PIRSF036289">
    <property type="entry name" value="Glycosyl_hydrolase_malt_phosph"/>
    <property type="match status" value="1"/>
</dbReference>
<dbReference type="PANTHER" id="PTHR11051">
    <property type="entry name" value="GLYCOSYL HYDROLASE-RELATED"/>
    <property type="match status" value="1"/>
</dbReference>
<dbReference type="STRING" id="1121919.SAMN02745975_03031"/>
<dbReference type="Pfam" id="PF03636">
    <property type="entry name" value="Glyco_hydro_65N"/>
    <property type="match status" value="1"/>
</dbReference>
<feature type="domain" description="Glycoside hydrolase family 65 central catalytic" evidence="6">
    <location>
        <begin position="319"/>
        <end position="696"/>
    </location>
</feature>
<dbReference type="Pfam" id="PF03633">
    <property type="entry name" value="Glyco_hydro_65C"/>
    <property type="match status" value="1"/>
</dbReference>
<dbReference type="InterPro" id="IPR008928">
    <property type="entry name" value="6-hairpin_glycosidase_sf"/>
</dbReference>
<dbReference type="Gene3D" id="2.60.420.10">
    <property type="entry name" value="Maltose phosphorylase, domain 3"/>
    <property type="match status" value="1"/>
</dbReference>
<name>A0A1M6MMT7_9FIRM</name>
<accession>A0A1M6MMT7</accession>
<feature type="domain" description="Glycoside hydrolase family 65 N-terminal" evidence="8">
    <location>
        <begin position="18"/>
        <end position="255"/>
    </location>
</feature>
<dbReference type="InterPro" id="IPR005194">
    <property type="entry name" value="Glyco_hydro_65_C"/>
</dbReference>
<comment type="similarity">
    <text evidence="1">Belongs to the glycosyl hydrolase 65 family.</text>
</comment>
<protein>
    <submittedName>
        <fullName evidence="9">Hypothetical glycosyl hydrolase</fullName>
    </submittedName>
</protein>
<feature type="binding site" evidence="5">
    <location>
        <begin position="354"/>
        <end position="355"/>
    </location>
    <ligand>
        <name>substrate</name>
    </ligand>
</feature>
<feature type="domain" description="Glycoside hydrolase family 65 C-terminal" evidence="7">
    <location>
        <begin position="709"/>
        <end position="767"/>
    </location>
</feature>
<dbReference type="RefSeq" id="WP_110942071.1">
    <property type="nucleotide sequence ID" value="NZ_FQZV01000046.1"/>
</dbReference>
<dbReference type="AlphaFoldDB" id="A0A1M6MMT7"/>
<dbReference type="Gene3D" id="1.50.10.10">
    <property type="match status" value="1"/>
</dbReference>
<organism evidence="9 10">
    <name type="scientific">Geosporobacter subterraneus DSM 17957</name>
    <dbReference type="NCBI Taxonomy" id="1121919"/>
    <lineage>
        <taxon>Bacteria</taxon>
        <taxon>Bacillati</taxon>
        <taxon>Bacillota</taxon>
        <taxon>Clostridia</taxon>
        <taxon>Peptostreptococcales</taxon>
        <taxon>Thermotaleaceae</taxon>
        <taxon>Geosporobacter</taxon>
    </lineage>
</organism>
<dbReference type="InterPro" id="IPR011013">
    <property type="entry name" value="Gal_mutarotase_sf_dom"/>
</dbReference>
<evidence type="ECO:0000256" key="2">
    <source>
        <dbReference type="ARBA" id="ARBA00022676"/>
    </source>
</evidence>
<evidence type="ECO:0000256" key="1">
    <source>
        <dbReference type="ARBA" id="ARBA00006768"/>
    </source>
</evidence>
<evidence type="ECO:0000259" key="6">
    <source>
        <dbReference type="Pfam" id="PF03632"/>
    </source>
</evidence>
<sequence length="776" mass="90915">MLNYYWKEEQEKNWILEETYFDDRHQGKCESIMALGNGYLGLRSSVEEPYIGQTRNLFVAGTYNKFDENEVTELPNAADIIEMLIDINGELFSLKNGKIHHYSRRLNLKAGELIREVLWENSTGERYHIIFRRFVSLADMHLIGMKLEITALTADAEVILRTGINGRQTNSGVQHFHDGDKRVYENQFMQLVQRTTQSKIDFVLNSTVKMYMDREKVECKTSYFLERRRIHFNGQMPLKKGQTLAIEKISNIFTSLDNDIEIDGDLEELKTISSEHIKKNSKFAYDELFEKSKDQWNLYWKEAMIEIQADDDFDLLAVRFAQYHLLIMTPFHDERFSIGAKALTGEGYKGHVFWDTEIFILPYFQYSFPGVARQLLRYRFHTIEGARNKAKKFGYEGAMYPWETAFTGEEETPEWAAINIMTGKATKVWSGLKEHHITADIAYAVWNYYLSTNDEVFMDLYGSEIIFECAAFWHSRLEWNEGKHRYHINDVIGPDEYTEHIDNNAYTNYMAHFTIKAAIELYDSAIHKQWDNFKCLREKLRLKEKIETYKTLLDSIYLPDPNEAGIIPQDDTFLTKASINIEKYRDSHEKQRILKDYTREQVVNLQVLKQADVVMLLFVLRGSFDETVKRANWEYYEKRTIHDSSLSAAVHSIIANDFNEYEDAYRFFRKAAEIDLGQNPVSSNDGIHAASLGGIWLTVVMGFGGVMNDNGILHIHPKLPKTWRKLSFSLYWKGERINLSITKENVEVRKESEREMDLFIMGKRYILFKELKINDR</sequence>
<dbReference type="SUPFAM" id="SSF48208">
    <property type="entry name" value="Six-hairpin glycosidases"/>
    <property type="match status" value="1"/>
</dbReference>
<dbReference type="Proteomes" id="UP000184536">
    <property type="component" value="Unassembled WGS sequence"/>
</dbReference>
<dbReference type="GO" id="GO:0016757">
    <property type="term" value="F:glycosyltransferase activity"/>
    <property type="evidence" value="ECO:0007669"/>
    <property type="project" value="UniProtKB-KW"/>
</dbReference>
<dbReference type="InterPro" id="IPR037018">
    <property type="entry name" value="GH65_N"/>
</dbReference>
<dbReference type="GO" id="GO:0004553">
    <property type="term" value="F:hydrolase activity, hydrolyzing O-glycosyl compounds"/>
    <property type="evidence" value="ECO:0007669"/>
    <property type="project" value="TreeGrafter"/>
</dbReference>
<dbReference type="EMBL" id="FQZV01000046">
    <property type="protein sequence ID" value="SHJ84759.1"/>
    <property type="molecule type" value="Genomic_DNA"/>
</dbReference>
<dbReference type="Gene3D" id="2.70.98.40">
    <property type="entry name" value="Glycoside hydrolase, family 65, N-terminal domain"/>
    <property type="match status" value="1"/>
</dbReference>
<evidence type="ECO:0000259" key="7">
    <source>
        <dbReference type="Pfam" id="PF03633"/>
    </source>
</evidence>
<evidence type="ECO:0000259" key="8">
    <source>
        <dbReference type="Pfam" id="PF03636"/>
    </source>
</evidence>
<keyword evidence="2" id="KW-0328">Glycosyltransferase</keyword>
<dbReference type="GO" id="GO:0030246">
    <property type="term" value="F:carbohydrate binding"/>
    <property type="evidence" value="ECO:0007669"/>
    <property type="project" value="InterPro"/>
</dbReference>
<gene>
    <name evidence="9" type="ORF">SAMN02745975_03031</name>
</gene>
<feature type="binding site" evidence="5">
    <location>
        <begin position="609"/>
        <end position="610"/>
    </location>
    <ligand>
        <name>substrate</name>
    </ligand>
</feature>
<keyword evidence="10" id="KW-1185">Reference proteome</keyword>
<evidence type="ECO:0000256" key="5">
    <source>
        <dbReference type="PIRSR" id="PIRSR036289-51"/>
    </source>
</evidence>
<evidence type="ECO:0000313" key="9">
    <source>
        <dbReference type="EMBL" id="SHJ84759.1"/>
    </source>
</evidence>
<dbReference type="SUPFAM" id="SSF74650">
    <property type="entry name" value="Galactose mutarotase-like"/>
    <property type="match status" value="1"/>
</dbReference>